<dbReference type="HAMAP" id="MF_02078">
    <property type="entry name" value="MurJ_MviN"/>
    <property type="match status" value="1"/>
</dbReference>
<feature type="transmembrane region" description="Helical" evidence="10">
    <location>
        <begin position="165"/>
        <end position="186"/>
    </location>
</feature>
<feature type="transmembrane region" description="Helical" evidence="10">
    <location>
        <begin position="470"/>
        <end position="491"/>
    </location>
</feature>
<keyword evidence="2 10" id="KW-1003">Cell membrane</keyword>
<feature type="transmembrane region" description="Helical" evidence="10">
    <location>
        <begin position="12"/>
        <end position="32"/>
    </location>
</feature>
<feature type="transmembrane region" description="Helical" evidence="10">
    <location>
        <begin position="497"/>
        <end position="530"/>
    </location>
</feature>
<dbReference type="Proteomes" id="UP000603141">
    <property type="component" value="Unassembled WGS sequence"/>
</dbReference>
<dbReference type="Pfam" id="PF03023">
    <property type="entry name" value="MurJ"/>
    <property type="match status" value="1"/>
</dbReference>
<dbReference type="GO" id="GO:0008360">
    <property type="term" value="P:regulation of cell shape"/>
    <property type="evidence" value="ECO:0007669"/>
    <property type="project" value="UniProtKB-UniRule"/>
</dbReference>
<dbReference type="GO" id="GO:0034204">
    <property type="term" value="P:lipid translocation"/>
    <property type="evidence" value="ECO:0007669"/>
    <property type="project" value="TreeGrafter"/>
</dbReference>
<dbReference type="EMBL" id="JAENIJ010000012">
    <property type="protein sequence ID" value="MBK1882568.1"/>
    <property type="molecule type" value="Genomic_DNA"/>
</dbReference>
<keyword evidence="13" id="KW-1185">Reference proteome</keyword>
<dbReference type="PRINTS" id="PR01806">
    <property type="entry name" value="VIRFACTRMVIN"/>
</dbReference>
<evidence type="ECO:0000256" key="5">
    <source>
        <dbReference type="ARBA" id="ARBA00022984"/>
    </source>
</evidence>
<evidence type="ECO:0000256" key="8">
    <source>
        <dbReference type="ARBA" id="ARBA00060041"/>
    </source>
</evidence>
<evidence type="ECO:0000256" key="2">
    <source>
        <dbReference type="ARBA" id="ARBA00022475"/>
    </source>
</evidence>
<comment type="similarity">
    <text evidence="9 10 11">Belongs to the MurJ/MviN family.</text>
</comment>
<feature type="transmembrane region" description="Helical" evidence="10">
    <location>
        <begin position="139"/>
        <end position="158"/>
    </location>
</feature>
<feature type="transmembrane region" description="Helical" evidence="10">
    <location>
        <begin position="92"/>
        <end position="119"/>
    </location>
</feature>
<dbReference type="GO" id="GO:0015648">
    <property type="term" value="F:lipid-linked peptidoglycan transporter activity"/>
    <property type="evidence" value="ECO:0007669"/>
    <property type="project" value="UniProtKB-UniRule"/>
</dbReference>
<dbReference type="PIRSF" id="PIRSF002869">
    <property type="entry name" value="MviN"/>
    <property type="match status" value="1"/>
</dbReference>
<dbReference type="GO" id="GO:0071555">
    <property type="term" value="P:cell wall organization"/>
    <property type="evidence" value="ECO:0007669"/>
    <property type="project" value="UniProtKB-UniRule"/>
</dbReference>
<keyword evidence="10 11" id="KW-0961">Cell wall biogenesis/degradation</keyword>
<dbReference type="RefSeq" id="WP_200269835.1">
    <property type="nucleotide sequence ID" value="NZ_JAENIJ010000012.1"/>
</dbReference>
<feature type="transmembrane region" description="Helical" evidence="10">
    <location>
        <begin position="363"/>
        <end position="384"/>
    </location>
</feature>
<keyword evidence="7 10" id="KW-0472">Membrane</keyword>
<dbReference type="GO" id="GO:0005886">
    <property type="term" value="C:plasma membrane"/>
    <property type="evidence" value="ECO:0007669"/>
    <property type="project" value="UniProtKB-SubCell"/>
</dbReference>
<sequence>MADAPSPPAKSARGGAIFVAAGIFLSRIAGLIRGRVFAHYFGKSLEADVFFAALRIPNFLQNLLGEGVLSASFIPVYARLLGEKKSLEADRVAGVIATLLAVITSILALLGVLFAPHLIDLIVPGFEGHKRELTVQCVQIMFPGVALLVMSAWCLGVLNSHRKYFLSYVAPVVWNFSIIGVLIAFGGRQALDQLARTASWGLVLGSFLQFAVQVPTVWRLAPDLKFSLEWASQNVRKVLTNFSSVVLGRGVVQISAYIDSVLASWLPNGAVAALNYAQTLYLLPVSLFGMSVSAANLAEISRQQVDHDNTEEGNAKLRAHLDRGLQQIAFFIVPSTAALVFLGDIAAAAIFQSGEFQADAVKLVWLTLAGSGVGLLASTLGRLYSSTFYALQDAKTPLRFAIVRVLLTTVLGYLGGLHVPGWLGVNAIWGTVGLTATAGMAGWVEFSLLRRALNRKIGVTGLKATFLARLWGAALIAAAGGWGVKYLAIWFRSIHAIHPVIIAVGVFGVFGVLYFAGTAITGVPQAIDLLQNIRRKVLRR</sequence>
<keyword evidence="10 11" id="KW-0813">Transport</keyword>
<evidence type="ECO:0000256" key="6">
    <source>
        <dbReference type="ARBA" id="ARBA00022989"/>
    </source>
</evidence>
<evidence type="ECO:0000313" key="13">
    <source>
        <dbReference type="Proteomes" id="UP000603141"/>
    </source>
</evidence>
<dbReference type="InterPro" id="IPR051050">
    <property type="entry name" value="Lipid_II_flippase_MurJ/MviN"/>
</dbReference>
<evidence type="ECO:0000256" key="9">
    <source>
        <dbReference type="ARBA" id="ARBA00061532"/>
    </source>
</evidence>
<keyword evidence="3 10" id="KW-0812">Transmembrane</keyword>
<dbReference type="PANTHER" id="PTHR47019">
    <property type="entry name" value="LIPID II FLIPPASE MURJ"/>
    <property type="match status" value="1"/>
</dbReference>
<gene>
    <name evidence="10 12" type="primary">murJ</name>
    <name evidence="12" type="ORF">JIN85_09080</name>
</gene>
<evidence type="ECO:0000313" key="12">
    <source>
        <dbReference type="EMBL" id="MBK1882568.1"/>
    </source>
</evidence>
<name>A0A934S649_9BACT</name>
<dbReference type="GO" id="GO:0009252">
    <property type="term" value="P:peptidoglycan biosynthetic process"/>
    <property type="evidence" value="ECO:0007669"/>
    <property type="project" value="UniProtKB-UniRule"/>
</dbReference>
<feature type="transmembrane region" description="Helical" evidence="10">
    <location>
        <begin position="198"/>
        <end position="218"/>
    </location>
</feature>
<comment type="function">
    <text evidence="8 10 11">Involved in peptidoglycan biosynthesis. Transports lipid-linked peptidoglycan precursors from the inner to the outer leaflet of the cytoplasmic membrane.</text>
</comment>
<dbReference type="NCBIfam" id="TIGR01695">
    <property type="entry name" value="murJ_mviN"/>
    <property type="match status" value="1"/>
</dbReference>
<feature type="transmembrane region" description="Helical" evidence="10">
    <location>
        <begin position="427"/>
        <end position="449"/>
    </location>
</feature>
<evidence type="ECO:0000256" key="7">
    <source>
        <dbReference type="ARBA" id="ARBA00023136"/>
    </source>
</evidence>
<evidence type="ECO:0000256" key="1">
    <source>
        <dbReference type="ARBA" id="ARBA00004651"/>
    </source>
</evidence>
<evidence type="ECO:0000256" key="3">
    <source>
        <dbReference type="ARBA" id="ARBA00022692"/>
    </source>
</evidence>
<evidence type="ECO:0000256" key="11">
    <source>
        <dbReference type="PIRNR" id="PIRNR002869"/>
    </source>
</evidence>
<evidence type="ECO:0000256" key="4">
    <source>
        <dbReference type="ARBA" id="ARBA00022960"/>
    </source>
</evidence>
<keyword evidence="4 10" id="KW-0133">Cell shape</keyword>
<protein>
    <recommendedName>
        <fullName evidence="10">Probable lipid II flippase MurJ</fullName>
    </recommendedName>
</protein>
<dbReference type="InterPro" id="IPR004268">
    <property type="entry name" value="MurJ"/>
</dbReference>
<organism evidence="12 13">
    <name type="scientific">Luteolibacter pohnpeiensis</name>
    <dbReference type="NCBI Taxonomy" id="454153"/>
    <lineage>
        <taxon>Bacteria</taxon>
        <taxon>Pseudomonadati</taxon>
        <taxon>Verrucomicrobiota</taxon>
        <taxon>Verrucomicrobiia</taxon>
        <taxon>Verrucomicrobiales</taxon>
        <taxon>Verrucomicrobiaceae</taxon>
        <taxon>Luteolibacter</taxon>
    </lineage>
</organism>
<dbReference type="CDD" id="cd13123">
    <property type="entry name" value="MATE_MurJ_like"/>
    <property type="match status" value="1"/>
</dbReference>
<comment type="subcellular location">
    <subcellularLocation>
        <location evidence="1 10">Cell membrane</location>
        <topology evidence="1 10">Multi-pass membrane protein</topology>
    </subcellularLocation>
</comment>
<comment type="caution">
    <text evidence="12">The sequence shown here is derived from an EMBL/GenBank/DDBJ whole genome shotgun (WGS) entry which is preliminary data.</text>
</comment>
<dbReference type="PANTHER" id="PTHR47019:SF1">
    <property type="entry name" value="LIPID II FLIPPASE MURJ"/>
    <property type="match status" value="1"/>
</dbReference>
<keyword evidence="6 10" id="KW-1133">Transmembrane helix</keyword>
<feature type="transmembrane region" description="Helical" evidence="10">
    <location>
        <begin position="396"/>
        <end position="415"/>
    </location>
</feature>
<comment type="pathway">
    <text evidence="10">Cell wall biogenesis; peptidoglycan biosynthesis.</text>
</comment>
<reference evidence="12" key="1">
    <citation type="submission" date="2021-01" db="EMBL/GenBank/DDBJ databases">
        <title>Modified the classification status of verrucomicrobia.</title>
        <authorList>
            <person name="Feng X."/>
        </authorList>
    </citation>
    <scope>NUCLEOTIDE SEQUENCE</scope>
    <source>
        <strain evidence="12">KCTC 22041</strain>
    </source>
</reference>
<feature type="transmembrane region" description="Helical" evidence="10">
    <location>
        <begin position="328"/>
        <end position="351"/>
    </location>
</feature>
<proteinExistence type="inferred from homology"/>
<dbReference type="AlphaFoldDB" id="A0A934S649"/>
<comment type="caution">
    <text evidence="10">Lacks conserved residue(s) required for the propagation of feature annotation.</text>
</comment>
<keyword evidence="5 10" id="KW-0573">Peptidoglycan synthesis</keyword>
<evidence type="ECO:0000256" key="10">
    <source>
        <dbReference type="HAMAP-Rule" id="MF_02078"/>
    </source>
</evidence>
<accession>A0A934S649</accession>